<keyword evidence="3" id="KW-1185">Reference proteome</keyword>
<dbReference type="InterPro" id="IPR001584">
    <property type="entry name" value="Integrase_cat-core"/>
</dbReference>
<name>A0ABU3SS43_9ALTE</name>
<evidence type="ECO:0000313" key="2">
    <source>
        <dbReference type="EMBL" id="MDU0352809.1"/>
    </source>
</evidence>
<feature type="domain" description="Integrase catalytic" evidence="1">
    <location>
        <begin position="13"/>
        <end position="63"/>
    </location>
</feature>
<dbReference type="EMBL" id="JAWDIO010000002">
    <property type="protein sequence ID" value="MDU0352809.1"/>
    <property type="molecule type" value="Genomic_DNA"/>
</dbReference>
<evidence type="ECO:0000259" key="1">
    <source>
        <dbReference type="Pfam" id="PF13683"/>
    </source>
</evidence>
<dbReference type="Proteomes" id="UP001247805">
    <property type="component" value="Unassembled WGS sequence"/>
</dbReference>
<sequence length="103" mass="12100">MTILNLAAPINTHTSKRFNRTYRSEVLNLYLFNNLHEVKETTSKWINIYAKERPHDSLNDMTPNEYKNAAYQFYEEAVLRIGYLHSQANTIPVVLNKLKKRTA</sequence>
<gene>
    <name evidence="2" type="ORF">RS130_01710</name>
</gene>
<proteinExistence type="predicted"/>
<dbReference type="Pfam" id="PF13683">
    <property type="entry name" value="rve_3"/>
    <property type="match status" value="1"/>
</dbReference>
<accession>A0ABU3SS43</accession>
<dbReference type="PANTHER" id="PTHR47515:SF2">
    <property type="entry name" value="INTEGRASE CORE DOMAIN PROTEIN"/>
    <property type="match status" value="1"/>
</dbReference>
<protein>
    <submittedName>
        <fullName evidence="2">Integrase core domain-containing protein</fullName>
    </submittedName>
</protein>
<dbReference type="SUPFAM" id="SSF53098">
    <property type="entry name" value="Ribonuclease H-like"/>
    <property type="match status" value="1"/>
</dbReference>
<dbReference type="PANTHER" id="PTHR47515">
    <property type="entry name" value="LOW CALCIUM RESPONSE LOCUS PROTEIN T"/>
    <property type="match status" value="1"/>
</dbReference>
<organism evidence="2 3">
    <name type="scientific">Paraglaciecola aquimarina</name>
    <dbReference type="NCBI Taxonomy" id="1235557"/>
    <lineage>
        <taxon>Bacteria</taxon>
        <taxon>Pseudomonadati</taxon>
        <taxon>Pseudomonadota</taxon>
        <taxon>Gammaproteobacteria</taxon>
        <taxon>Alteromonadales</taxon>
        <taxon>Alteromonadaceae</taxon>
        <taxon>Paraglaciecola</taxon>
    </lineage>
</organism>
<dbReference type="InterPro" id="IPR012337">
    <property type="entry name" value="RNaseH-like_sf"/>
</dbReference>
<comment type="caution">
    <text evidence="2">The sequence shown here is derived from an EMBL/GenBank/DDBJ whole genome shotgun (WGS) entry which is preliminary data.</text>
</comment>
<reference evidence="2 3" key="1">
    <citation type="submission" date="2023-10" db="EMBL/GenBank/DDBJ databases">
        <title>Glaciecola aquimarina strain GGW-M5 nov., isolated from a coastal seawater.</title>
        <authorList>
            <person name="Bayburt H."/>
            <person name="Kim J.M."/>
            <person name="Choi B.J."/>
            <person name="Jeon C.O."/>
        </authorList>
    </citation>
    <scope>NUCLEOTIDE SEQUENCE [LARGE SCALE GENOMIC DNA]</scope>
    <source>
        <strain evidence="2 3">KCTC 32108</strain>
    </source>
</reference>
<evidence type="ECO:0000313" key="3">
    <source>
        <dbReference type="Proteomes" id="UP001247805"/>
    </source>
</evidence>